<evidence type="ECO:0000313" key="7">
    <source>
        <dbReference type="EMBL" id="RUL88085.1"/>
    </source>
</evidence>
<evidence type="ECO:0000256" key="5">
    <source>
        <dbReference type="ARBA" id="ARBA00023136"/>
    </source>
</evidence>
<dbReference type="Pfam" id="PF00535">
    <property type="entry name" value="Glycos_transf_2"/>
    <property type="match status" value="1"/>
</dbReference>
<reference evidence="7 8" key="1">
    <citation type="submission" date="2018-12" db="EMBL/GenBank/DDBJ databases">
        <authorList>
            <person name="Toschakov S.V."/>
        </authorList>
    </citation>
    <scope>NUCLEOTIDE SEQUENCE [LARGE SCALE GENOMIC DNA]</scope>
    <source>
        <strain evidence="7 8">GM2012</strain>
    </source>
</reference>
<dbReference type="PANTHER" id="PTHR43646:SF2">
    <property type="entry name" value="GLYCOSYLTRANSFERASE 2-LIKE DOMAIN-CONTAINING PROTEIN"/>
    <property type="match status" value="1"/>
</dbReference>
<dbReference type="InterPro" id="IPR029044">
    <property type="entry name" value="Nucleotide-diphossugar_trans"/>
</dbReference>
<dbReference type="Gene3D" id="3.90.550.10">
    <property type="entry name" value="Spore Coat Polysaccharide Biosynthesis Protein SpsA, Chain A"/>
    <property type="match status" value="1"/>
</dbReference>
<dbReference type="AlphaFoldDB" id="A0A432MLR9"/>
<dbReference type="EMBL" id="RYZH01000014">
    <property type="protein sequence ID" value="RUL88085.1"/>
    <property type="molecule type" value="Genomic_DNA"/>
</dbReference>
<evidence type="ECO:0000256" key="3">
    <source>
        <dbReference type="ARBA" id="ARBA00022676"/>
    </source>
</evidence>
<dbReference type="NCBIfam" id="TIGR04283">
    <property type="entry name" value="glyco_like_mftF"/>
    <property type="match status" value="1"/>
</dbReference>
<dbReference type="OrthoDB" id="9806525at2"/>
<evidence type="ECO:0000313" key="8">
    <source>
        <dbReference type="Proteomes" id="UP000280296"/>
    </source>
</evidence>
<dbReference type="RefSeq" id="WP_126724994.1">
    <property type="nucleotide sequence ID" value="NZ_RYZH01000014.1"/>
</dbReference>
<protein>
    <submittedName>
        <fullName evidence="7">Glycosyltransferase</fullName>
    </submittedName>
</protein>
<keyword evidence="3" id="KW-0328">Glycosyltransferase</keyword>
<comment type="caution">
    <text evidence="7">The sequence shown here is derived from an EMBL/GenBank/DDBJ whole genome shotgun (WGS) entry which is preliminary data.</text>
</comment>
<evidence type="ECO:0000256" key="4">
    <source>
        <dbReference type="ARBA" id="ARBA00022679"/>
    </source>
</evidence>
<name>A0A432MLR9_9BACT</name>
<dbReference type="SUPFAM" id="SSF53448">
    <property type="entry name" value="Nucleotide-diphospho-sugar transferases"/>
    <property type="match status" value="1"/>
</dbReference>
<dbReference type="GO" id="GO:0016757">
    <property type="term" value="F:glycosyltransferase activity"/>
    <property type="evidence" value="ECO:0007669"/>
    <property type="project" value="UniProtKB-KW"/>
</dbReference>
<keyword evidence="8" id="KW-1185">Reference proteome</keyword>
<comment type="subcellular location">
    <subcellularLocation>
        <location evidence="1">Cell membrane</location>
    </subcellularLocation>
</comment>
<organism evidence="7 8">
    <name type="scientific">Tautonia sociabilis</name>
    <dbReference type="NCBI Taxonomy" id="2080755"/>
    <lineage>
        <taxon>Bacteria</taxon>
        <taxon>Pseudomonadati</taxon>
        <taxon>Planctomycetota</taxon>
        <taxon>Planctomycetia</taxon>
        <taxon>Isosphaerales</taxon>
        <taxon>Isosphaeraceae</taxon>
        <taxon>Tautonia</taxon>
    </lineage>
</organism>
<dbReference type="PANTHER" id="PTHR43646">
    <property type="entry name" value="GLYCOSYLTRANSFERASE"/>
    <property type="match status" value="1"/>
</dbReference>
<keyword evidence="2" id="KW-1003">Cell membrane</keyword>
<dbReference type="Proteomes" id="UP000280296">
    <property type="component" value="Unassembled WGS sequence"/>
</dbReference>
<dbReference type="CDD" id="cd02522">
    <property type="entry name" value="GT_2_like_a"/>
    <property type="match status" value="1"/>
</dbReference>
<gene>
    <name evidence="7" type="ORF">TsocGM_09085</name>
</gene>
<dbReference type="InterPro" id="IPR026461">
    <property type="entry name" value="Trfase_2_rSAM/seldom_assoc"/>
</dbReference>
<dbReference type="GO" id="GO:0005886">
    <property type="term" value="C:plasma membrane"/>
    <property type="evidence" value="ECO:0007669"/>
    <property type="project" value="UniProtKB-SubCell"/>
</dbReference>
<sequence length="232" mass="24826">MPAPESVSVSVVIPTLQEAGEIRSCLEHLAAQGADEVVVADADSPDGTADLARSAGVRVVSSPRGRGIQQNRGAAATSGDVLLFLHADCRLDPGGIACLRRFVSRCPKVPGGCFRMRVDGPEAGFRAIDAAAHLRAGLIGLPYGDQGIFVPRPVFDRIGGFPEVPLMEDVFLALRLRRLGRIALLPSRIHVSPRRWRRHGLLGQSLRNWGLTAAAAAGVPTEVLARFYPMVR</sequence>
<dbReference type="InterPro" id="IPR001173">
    <property type="entry name" value="Glyco_trans_2-like"/>
</dbReference>
<accession>A0A432MLR9</accession>
<evidence type="ECO:0000256" key="2">
    <source>
        <dbReference type="ARBA" id="ARBA00022475"/>
    </source>
</evidence>
<feature type="domain" description="Glycosyltransferase 2-like" evidence="6">
    <location>
        <begin position="10"/>
        <end position="105"/>
    </location>
</feature>
<evidence type="ECO:0000259" key="6">
    <source>
        <dbReference type="Pfam" id="PF00535"/>
    </source>
</evidence>
<reference evidence="7 8" key="2">
    <citation type="submission" date="2019-01" db="EMBL/GenBank/DDBJ databases">
        <title>Tautonia sociabilis, a novel thermotolerant planctomycete of Isosphaeraceae family, isolated from a 4000 m deep subterranean habitat.</title>
        <authorList>
            <person name="Kovaleva O.L."/>
            <person name="Elcheninov A.G."/>
            <person name="Van Heerden E."/>
            <person name="Toshchakov S.V."/>
            <person name="Novikov A."/>
            <person name="Bonch-Osmolovskaya E.A."/>
            <person name="Kublanov I.V."/>
        </authorList>
    </citation>
    <scope>NUCLEOTIDE SEQUENCE [LARGE SCALE GENOMIC DNA]</scope>
    <source>
        <strain evidence="7 8">GM2012</strain>
    </source>
</reference>
<proteinExistence type="predicted"/>
<evidence type="ECO:0000256" key="1">
    <source>
        <dbReference type="ARBA" id="ARBA00004236"/>
    </source>
</evidence>
<keyword evidence="4 7" id="KW-0808">Transferase</keyword>
<keyword evidence="5" id="KW-0472">Membrane</keyword>